<dbReference type="InterPro" id="IPR010432">
    <property type="entry name" value="RDD"/>
</dbReference>
<keyword evidence="2 5" id="KW-0812">Transmembrane</keyword>
<evidence type="ECO:0000256" key="4">
    <source>
        <dbReference type="ARBA" id="ARBA00023136"/>
    </source>
</evidence>
<evidence type="ECO:0000313" key="8">
    <source>
        <dbReference type="Proteomes" id="UP000234778"/>
    </source>
</evidence>
<feature type="transmembrane region" description="Helical" evidence="5">
    <location>
        <begin position="44"/>
        <end position="63"/>
    </location>
</feature>
<dbReference type="Proteomes" id="UP000234778">
    <property type="component" value="Unassembled WGS sequence"/>
</dbReference>
<dbReference type="AlphaFoldDB" id="A0A2I1KUA2"/>
<comment type="subcellular location">
    <subcellularLocation>
        <location evidence="1">Membrane</location>
        <topology evidence="1">Multi-pass membrane protein</topology>
    </subcellularLocation>
</comment>
<sequence>MTWLSDTSSERMMVPERVVIGEAVALEVTAASVGARILSGLIDYALYTLGGIVTLLLWLTLYVRLGEPGSAGSGVLVSLVVLCWMVVVPVAVETLSRGRSAGRMVTGTRVVRDDGGAVRFRHALVRALTAVIEIWATSGGIAIASCIVTRRGKRLGDLLAGTYVLTVRSGALSAPPLLMPPELAQWAAQADMRALPGTLALAARTFLQRASTLAPQARARVGQELAAQVSQYVTVPPTGTHPERFLAAVLCERRDRELEMALGDRALEERELERSQRLPYGVV</sequence>
<evidence type="ECO:0000313" key="7">
    <source>
        <dbReference type="EMBL" id="PKY99178.1"/>
    </source>
</evidence>
<dbReference type="RefSeq" id="WP_006549068.1">
    <property type="nucleotide sequence ID" value="NZ_CP136961.1"/>
</dbReference>
<feature type="transmembrane region" description="Helical" evidence="5">
    <location>
        <begin position="75"/>
        <end position="95"/>
    </location>
</feature>
<dbReference type="Pfam" id="PF06271">
    <property type="entry name" value="RDD"/>
    <property type="match status" value="1"/>
</dbReference>
<evidence type="ECO:0000256" key="2">
    <source>
        <dbReference type="ARBA" id="ARBA00022692"/>
    </source>
</evidence>
<evidence type="ECO:0000256" key="1">
    <source>
        <dbReference type="ARBA" id="ARBA00004141"/>
    </source>
</evidence>
<proteinExistence type="predicted"/>
<accession>A0A2I1KUA2</accession>
<dbReference type="PANTHER" id="PTHR38480:SF1">
    <property type="entry name" value="SLR0254 PROTEIN"/>
    <property type="match status" value="1"/>
</dbReference>
<dbReference type="EMBL" id="PKHA01000002">
    <property type="protein sequence ID" value="PKY99178.1"/>
    <property type="molecule type" value="Genomic_DNA"/>
</dbReference>
<comment type="caution">
    <text evidence="7">The sequence shown here is derived from an EMBL/GenBank/DDBJ whole genome shotgun (WGS) entry which is preliminary data.</text>
</comment>
<gene>
    <name evidence="7" type="ORF">CYJ26_03360</name>
</gene>
<keyword evidence="3 5" id="KW-1133">Transmembrane helix</keyword>
<evidence type="ECO:0000259" key="6">
    <source>
        <dbReference type="Pfam" id="PF06271"/>
    </source>
</evidence>
<dbReference type="GO" id="GO:0016020">
    <property type="term" value="C:membrane"/>
    <property type="evidence" value="ECO:0007669"/>
    <property type="project" value="UniProtKB-SubCell"/>
</dbReference>
<reference evidence="7 8" key="1">
    <citation type="submission" date="2017-12" db="EMBL/GenBank/DDBJ databases">
        <title>Phylogenetic diversity of female urinary microbiome.</title>
        <authorList>
            <person name="Thomas-White K."/>
            <person name="Wolfe A.J."/>
        </authorList>
    </citation>
    <scope>NUCLEOTIDE SEQUENCE [LARGE SCALE GENOMIC DNA]</scope>
    <source>
        <strain evidence="7 8">UMB0319</strain>
    </source>
</reference>
<name>A0A2I1KUA2_9ACTO</name>
<protein>
    <submittedName>
        <fullName evidence="7">RDD family protein</fullName>
    </submittedName>
</protein>
<feature type="domain" description="RDD" evidence="6">
    <location>
        <begin position="31"/>
        <end position="161"/>
    </location>
</feature>
<organism evidence="7 8">
    <name type="scientific">Actinomyces urogenitalis</name>
    <dbReference type="NCBI Taxonomy" id="103621"/>
    <lineage>
        <taxon>Bacteria</taxon>
        <taxon>Bacillati</taxon>
        <taxon>Actinomycetota</taxon>
        <taxon>Actinomycetes</taxon>
        <taxon>Actinomycetales</taxon>
        <taxon>Actinomycetaceae</taxon>
        <taxon>Actinomyces</taxon>
    </lineage>
</organism>
<dbReference type="PANTHER" id="PTHR38480">
    <property type="entry name" value="SLR0254 PROTEIN"/>
    <property type="match status" value="1"/>
</dbReference>
<evidence type="ECO:0000256" key="3">
    <source>
        <dbReference type="ARBA" id="ARBA00022989"/>
    </source>
</evidence>
<keyword evidence="4 5" id="KW-0472">Membrane</keyword>
<dbReference type="GeneID" id="81707973"/>
<evidence type="ECO:0000256" key="5">
    <source>
        <dbReference type="SAM" id="Phobius"/>
    </source>
</evidence>